<dbReference type="PANTHER" id="PTHR22683">
    <property type="entry name" value="SPORULATION PROTEIN RELATED"/>
    <property type="match status" value="1"/>
</dbReference>
<evidence type="ECO:0000256" key="2">
    <source>
        <dbReference type="ARBA" id="ARBA00006474"/>
    </source>
</evidence>
<keyword evidence="4" id="KW-1003">Cell membrane</keyword>
<dbReference type="Proteomes" id="UP001501479">
    <property type="component" value="Unassembled WGS sequence"/>
</dbReference>
<evidence type="ECO:0000313" key="19">
    <source>
        <dbReference type="Proteomes" id="UP001501479"/>
    </source>
</evidence>
<dbReference type="Gene3D" id="1.10.10.10">
    <property type="entry name" value="Winged helix-like DNA-binding domain superfamily/Winged helix DNA-binding domain"/>
    <property type="match status" value="1"/>
</dbReference>
<keyword evidence="5" id="KW-0132">Cell division</keyword>
<dbReference type="Pfam" id="PF17854">
    <property type="entry name" value="FtsK_alpha"/>
    <property type="match status" value="1"/>
</dbReference>
<dbReference type="SMART" id="SM00843">
    <property type="entry name" value="Ftsk_gamma"/>
    <property type="match status" value="1"/>
</dbReference>
<evidence type="ECO:0000256" key="6">
    <source>
        <dbReference type="ARBA" id="ARBA00022692"/>
    </source>
</evidence>
<dbReference type="Gene3D" id="3.30.980.40">
    <property type="match status" value="1"/>
</dbReference>
<comment type="caution">
    <text evidence="18">The sequence shown here is derived from an EMBL/GenBank/DDBJ whole genome shotgun (WGS) entry which is preliminary data.</text>
</comment>
<evidence type="ECO:0000256" key="11">
    <source>
        <dbReference type="ARBA" id="ARBA00023125"/>
    </source>
</evidence>
<dbReference type="InterPro" id="IPR041027">
    <property type="entry name" value="FtsK_alpha"/>
</dbReference>
<keyword evidence="12 16" id="KW-0472">Membrane</keyword>
<dbReference type="Pfam" id="PF09397">
    <property type="entry name" value="FtsK_gamma"/>
    <property type="match status" value="1"/>
</dbReference>
<evidence type="ECO:0000256" key="3">
    <source>
        <dbReference type="ARBA" id="ARBA00020887"/>
    </source>
</evidence>
<evidence type="ECO:0000256" key="4">
    <source>
        <dbReference type="ARBA" id="ARBA00022475"/>
    </source>
</evidence>
<dbReference type="InterPro" id="IPR027417">
    <property type="entry name" value="P-loop_NTPase"/>
</dbReference>
<dbReference type="Pfam" id="PF13491">
    <property type="entry name" value="FtsK_4TM"/>
    <property type="match status" value="1"/>
</dbReference>
<feature type="transmembrane region" description="Helical" evidence="16">
    <location>
        <begin position="131"/>
        <end position="152"/>
    </location>
</feature>
<feature type="region of interest" description="Disordered" evidence="15">
    <location>
        <begin position="322"/>
        <end position="364"/>
    </location>
</feature>
<evidence type="ECO:0000256" key="5">
    <source>
        <dbReference type="ARBA" id="ARBA00022618"/>
    </source>
</evidence>
<dbReference type="PANTHER" id="PTHR22683:SF41">
    <property type="entry name" value="DNA TRANSLOCASE FTSK"/>
    <property type="match status" value="1"/>
</dbReference>
<dbReference type="InterPro" id="IPR050206">
    <property type="entry name" value="FtsK/SpoIIIE/SftA"/>
</dbReference>
<sequence>MAEKKLFTPMSGLQRLFEAGLISIILLAIFMMLSLVSYHPSDPGWSQTAWGGDIRNAAGPAGAWLADILLFAFGFSAYMVPFFMVLIGWVTLWRPRALSDICYLTLSLRIIGFLMLLLSLLALASMNVGNIYYFSSGGLIGDMLASALSSIFGSLGTTLVLLCGFATGVTFFSGWSWLLIVERLGAAVLNAPDWLSQIPQRLVDWQSGAGRRRESPGEPAIPAQTAAVAEAEPNTAEAGFVGWRRFKERLGGQVESDTSPEPEWERVQEAEQDDPLLAPAAAIVEKRAPIQKKTPPVRKEPVLGAVSEQDTAIATLAEANGWALDDDDNDELDLPWLNEGDAPADPASVPAPPQPAPVASKRNDLSPLPSVELLDLPKPRQHTVSEAELDRIARLVEAKLADYNVQANVVGVYPGPVITRFELDLAPGVKVSKITNLARDLARSLSAISVRVVEVIPGKPYVGLELPNTRRETVYLREVMDSDAFARNDHPLTLVLGQDIAGEPVIVNLAKMPHVLVAGTTGSGKSVGVNVMILSMLYKATPDEVRFIMIDPKMLELSVYEGIPHLLTEVVTDMKEAANSLRWCVGEMERRYKLMSAMGVRNLKGFNTKVQDAIDAGEPLRDPLWEPTQSMDTYPPALEKLPHIVVVIDEFADMMMIVGKKVEELIARIAQKARAAGIHLILATQRPSVDVITGLIKANIPTRMSFQVSSKIDSRTILDQQGAESLLGMGDMLYLPAGDSNPTRVHGAFVDDHEVHRVVAAWKERGEPNYIEDILSGEVGADGLLPGEAPEGGDEELDPLFDEAVAFVVESRRGSTSSVQRKLKIGYNRAARMIEQMEYQGIVSSAGGNGQREVLAPPPARE</sequence>
<feature type="transmembrane region" description="Helical" evidence="16">
    <location>
        <begin position="159"/>
        <end position="180"/>
    </location>
</feature>
<dbReference type="PROSITE" id="PS50901">
    <property type="entry name" value="FTSK"/>
    <property type="match status" value="1"/>
</dbReference>
<dbReference type="InterPro" id="IPR002543">
    <property type="entry name" value="FtsK_dom"/>
</dbReference>
<organism evidence="18 19">
    <name type="scientific">Oceanisphaera sediminis</name>
    <dbReference type="NCBI Taxonomy" id="981381"/>
    <lineage>
        <taxon>Bacteria</taxon>
        <taxon>Pseudomonadati</taxon>
        <taxon>Pseudomonadota</taxon>
        <taxon>Gammaproteobacteria</taxon>
        <taxon>Aeromonadales</taxon>
        <taxon>Aeromonadaceae</taxon>
        <taxon>Oceanisphaera</taxon>
    </lineage>
</organism>
<evidence type="ECO:0000256" key="9">
    <source>
        <dbReference type="ARBA" id="ARBA00022840"/>
    </source>
</evidence>
<dbReference type="InterPro" id="IPR036390">
    <property type="entry name" value="WH_DNA-bd_sf"/>
</dbReference>
<reference evidence="19" key="1">
    <citation type="journal article" date="2019" name="Int. J. Syst. Evol. Microbiol.">
        <title>The Global Catalogue of Microorganisms (GCM) 10K type strain sequencing project: providing services to taxonomists for standard genome sequencing and annotation.</title>
        <authorList>
            <consortium name="The Broad Institute Genomics Platform"/>
            <consortium name="The Broad Institute Genome Sequencing Center for Infectious Disease"/>
            <person name="Wu L."/>
            <person name="Ma J."/>
        </authorList>
    </citation>
    <scope>NUCLEOTIDE SEQUENCE [LARGE SCALE GENOMIC DNA]</scope>
    <source>
        <strain evidence="19">JCM 17329</strain>
    </source>
</reference>
<keyword evidence="19" id="KW-1185">Reference proteome</keyword>
<evidence type="ECO:0000259" key="17">
    <source>
        <dbReference type="PROSITE" id="PS50901"/>
    </source>
</evidence>
<evidence type="ECO:0000256" key="7">
    <source>
        <dbReference type="ARBA" id="ARBA00022741"/>
    </source>
</evidence>
<evidence type="ECO:0000256" key="15">
    <source>
        <dbReference type="SAM" id="MobiDB-lite"/>
    </source>
</evidence>
<evidence type="ECO:0000256" key="12">
    <source>
        <dbReference type="ARBA" id="ARBA00023136"/>
    </source>
</evidence>
<accession>A0ABP7E736</accession>
<feature type="transmembrane region" description="Helical" evidence="16">
    <location>
        <begin position="101"/>
        <end position="125"/>
    </location>
</feature>
<keyword evidence="6 16" id="KW-0812">Transmembrane</keyword>
<feature type="transmembrane region" description="Helical" evidence="16">
    <location>
        <begin position="21"/>
        <end position="41"/>
    </location>
</feature>
<evidence type="ECO:0000256" key="8">
    <source>
        <dbReference type="ARBA" id="ARBA00022829"/>
    </source>
</evidence>
<keyword evidence="9 14" id="KW-0067">ATP-binding</keyword>
<dbReference type="Gene3D" id="3.40.50.300">
    <property type="entry name" value="P-loop containing nucleotide triphosphate hydrolases"/>
    <property type="match status" value="1"/>
</dbReference>
<evidence type="ECO:0000256" key="10">
    <source>
        <dbReference type="ARBA" id="ARBA00022989"/>
    </source>
</evidence>
<dbReference type="RefSeq" id="WP_344964907.1">
    <property type="nucleotide sequence ID" value="NZ_BAABDS010000036.1"/>
</dbReference>
<comment type="similarity">
    <text evidence="2">Belongs to the FtsK/SpoIIIE/SftA family.</text>
</comment>
<evidence type="ECO:0000256" key="16">
    <source>
        <dbReference type="SAM" id="Phobius"/>
    </source>
</evidence>
<dbReference type="SUPFAM" id="SSF46785">
    <property type="entry name" value="Winged helix' DNA-binding domain"/>
    <property type="match status" value="1"/>
</dbReference>
<evidence type="ECO:0000256" key="1">
    <source>
        <dbReference type="ARBA" id="ARBA00004651"/>
    </source>
</evidence>
<dbReference type="InterPro" id="IPR018541">
    <property type="entry name" value="Ftsk_gamma"/>
</dbReference>
<feature type="compositionally biased region" description="Acidic residues" evidence="15">
    <location>
        <begin position="324"/>
        <end position="333"/>
    </location>
</feature>
<name>A0ABP7E736_9GAMM</name>
<evidence type="ECO:0000256" key="14">
    <source>
        <dbReference type="PROSITE-ProRule" id="PRU00289"/>
    </source>
</evidence>
<dbReference type="Pfam" id="PF01580">
    <property type="entry name" value="FtsK_SpoIIIE"/>
    <property type="match status" value="1"/>
</dbReference>
<feature type="region of interest" description="Disordered" evidence="15">
    <location>
        <begin position="251"/>
        <end position="271"/>
    </location>
</feature>
<dbReference type="EMBL" id="BAABDS010000036">
    <property type="protein sequence ID" value="GAA3714339.1"/>
    <property type="molecule type" value="Genomic_DNA"/>
</dbReference>
<evidence type="ECO:0000256" key="13">
    <source>
        <dbReference type="ARBA" id="ARBA00023306"/>
    </source>
</evidence>
<feature type="domain" description="FtsK" evidence="17">
    <location>
        <begin position="502"/>
        <end position="715"/>
    </location>
</feature>
<feature type="region of interest" description="Disordered" evidence="15">
    <location>
        <begin position="207"/>
        <end position="233"/>
    </location>
</feature>
<gene>
    <name evidence="18" type="ORF">GCM10022421_22120</name>
</gene>
<keyword evidence="8" id="KW-0159">Chromosome partition</keyword>
<comment type="subcellular location">
    <subcellularLocation>
        <location evidence="1">Cell membrane</location>
        <topology evidence="1">Multi-pass membrane protein</topology>
    </subcellularLocation>
</comment>
<dbReference type="InterPro" id="IPR025199">
    <property type="entry name" value="FtsK_4TM"/>
</dbReference>
<dbReference type="SUPFAM" id="SSF52540">
    <property type="entry name" value="P-loop containing nucleoside triphosphate hydrolases"/>
    <property type="match status" value="1"/>
</dbReference>
<dbReference type="CDD" id="cd01127">
    <property type="entry name" value="TrwB_TraG_TraD_VirD4"/>
    <property type="match status" value="1"/>
</dbReference>
<keyword evidence="11" id="KW-0238">DNA-binding</keyword>
<evidence type="ECO:0000313" key="18">
    <source>
        <dbReference type="EMBL" id="GAA3714339.1"/>
    </source>
</evidence>
<dbReference type="InterPro" id="IPR036388">
    <property type="entry name" value="WH-like_DNA-bd_sf"/>
</dbReference>
<feature type="binding site" evidence="14">
    <location>
        <begin position="519"/>
        <end position="526"/>
    </location>
    <ligand>
        <name>ATP</name>
        <dbReference type="ChEBI" id="CHEBI:30616"/>
    </ligand>
</feature>
<keyword evidence="7 14" id="KW-0547">Nucleotide-binding</keyword>
<keyword evidence="13" id="KW-0131">Cell cycle</keyword>
<proteinExistence type="inferred from homology"/>
<keyword evidence="10 16" id="KW-1133">Transmembrane helix</keyword>
<feature type="transmembrane region" description="Helical" evidence="16">
    <location>
        <begin position="61"/>
        <end position="89"/>
    </location>
</feature>
<protein>
    <recommendedName>
        <fullName evidence="3">DNA translocase FtsK</fullName>
    </recommendedName>
</protein>